<dbReference type="AlphaFoldDB" id="A0A0K0DX77"/>
<dbReference type="PANTHER" id="PTHR24113:SF12">
    <property type="entry name" value="RAN GTPASE-ACTIVATING PROTEIN 1"/>
    <property type="match status" value="1"/>
</dbReference>
<dbReference type="PANTHER" id="PTHR24113">
    <property type="entry name" value="RAN GTPASE-ACTIVATING PROTEIN 1"/>
    <property type="match status" value="1"/>
</dbReference>
<dbReference type="GO" id="GO:0006913">
    <property type="term" value="P:nucleocytoplasmic transport"/>
    <property type="evidence" value="ECO:0007669"/>
    <property type="project" value="TreeGrafter"/>
</dbReference>
<dbReference type="InterPro" id="IPR032675">
    <property type="entry name" value="LRR_dom_sf"/>
</dbReference>
<keyword evidence="4" id="KW-1185">Reference proteome</keyword>
<dbReference type="GO" id="GO:0005634">
    <property type="term" value="C:nucleus"/>
    <property type="evidence" value="ECO:0007669"/>
    <property type="project" value="TreeGrafter"/>
</dbReference>
<evidence type="ECO:0000313" key="5">
    <source>
        <dbReference type="WBParaSite" id="SSTP_0000184400.1"/>
    </source>
</evidence>
<sequence length="499" mass="55475">MLGKYDSEIGKLSFLDLQLKLNTLEDGQKLAIEIEKCSNIIILELRGNSLGPGAVDPIAKALKKHKELKRILWSDLFTGRLKAEIPEILEKMLDGITSSGAMLQEIDLSDNALGPVGVEGIKKFLASDAAIDLEVVKLYNNGLGIGGKTVANCFVQCLKKAIEKGKWLNLKTFIAGRNRLEDTCAIAFSHAFKMIGTLEDIQVIQNGIWADGIRALADCFRFNPNLRIIDLSDNTCTHRGAVALANVIPKLKKLEKIALGDCLCRDRGSLKIFRAIAKAQLKNLKEIDISGNEITPQGAVEINKICKESLGNINVKLHCNNFSSQFKQLANTLKNVNIGHEDDDQGSDVDEDDLWNSCINGTEDLPIHIIFDFIKSPNPHSLGRVLRRNNDVIDELEDDMRVNNNPYTTARFIAALTTAVIPHSENEKLVSDMLIEILKRGRRIMRSNLPVLMQLSNNLIAFTCIVKSELQEKVPINFDILKDLAGDHVPEFTKYISVW</sequence>
<evidence type="ECO:0000256" key="3">
    <source>
        <dbReference type="ARBA" id="ARBA00022737"/>
    </source>
</evidence>
<keyword evidence="2" id="KW-0433">Leucine-rich repeat</keyword>
<dbReference type="GO" id="GO:0005829">
    <property type="term" value="C:cytosol"/>
    <property type="evidence" value="ECO:0007669"/>
    <property type="project" value="TreeGrafter"/>
</dbReference>
<dbReference type="CDD" id="cd00116">
    <property type="entry name" value="LRR_RI"/>
    <property type="match status" value="1"/>
</dbReference>
<organism evidence="5">
    <name type="scientific">Strongyloides stercoralis</name>
    <name type="common">Threadworm</name>
    <dbReference type="NCBI Taxonomy" id="6248"/>
    <lineage>
        <taxon>Eukaryota</taxon>
        <taxon>Metazoa</taxon>
        <taxon>Ecdysozoa</taxon>
        <taxon>Nematoda</taxon>
        <taxon>Chromadorea</taxon>
        <taxon>Rhabditida</taxon>
        <taxon>Tylenchina</taxon>
        <taxon>Panagrolaimomorpha</taxon>
        <taxon>Strongyloidoidea</taxon>
        <taxon>Strongyloididae</taxon>
        <taxon>Strongyloides</taxon>
    </lineage>
</organism>
<dbReference type="STRING" id="6248.A0A0K0DX77"/>
<protein>
    <submittedName>
        <fullName evidence="6">Ran-GTPase activating protein 1 C-terminal domain-containing protein</fullName>
    </submittedName>
</protein>
<dbReference type="InterPro" id="IPR001611">
    <property type="entry name" value="Leu-rich_rpt"/>
</dbReference>
<proteinExistence type="predicted"/>
<dbReference type="SUPFAM" id="SSF52047">
    <property type="entry name" value="RNI-like"/>
    <property type="match status" value="1"/>
</dbReference>
<keyword evidence="1" id="KW-0343">GTPase activation</keyword>
<dbReference type="InterPro" id="IPR027038">
    <property type="entry name" value="RanGap"/>
</dbReference>
<dbReference type="Pfam" id="PF13516">
    <property type="entry name" value="LRR_6"/>
    <property type="match status" value="3"/>
</dbReference>
<reference evidence="5" key="1">
    <citation type="submission" date="2015-08" db="UniProtKB">
        <authorList>
            <consortium name="WormBaseParasite"/>
        </authorList>
    </citation>
    <scope>IDENTIFICATION</scope>
</reference>
<dbReference type="GO" id="GO:0005096">
    <property type="term" value="F:GTPase activator activity"/>
    <property type="evidence" value="ECO:0007669"/>
    <property type="project" value="UniProtKB-KW"/>
</dbReference>
<dbReference type="GO" id="GO:0031267">
    <property type="term" value="F:small GTPase binding"/>
    <property type="evidence" value="ECO:0007669"/>
    <property type="project" value="TreeGrafter"/>
</dbReference>
<evidence type="ECO:0000256" key="1">
    <source>
        <dbReference type="ARBA" id="ARBA00022468"/>
    </source>
</evidence>
<dbReference type="Proteomes" id="UP000035681">
    <property type="component" value="Unplaced"/>
</dbReference>
<keyword evidence="3" id="KW-0677">Repeat</keyword>
<dbReference type="SMART" id="SM00368">
    <property type="entry name" value="LRR_RI"/>
    <property type="match status" value="6"/>
</dbReference>
<dbReference type="WBParaSite" id="TCONS_00008919.p1">
    <property type="protein sequence ID" value="TCONS_00008919.p1"/>
    <property type="gene ID" value="XLOC_006788"/>
</dbReference>
<evidence type="ECO:0000256" key="2">
    <source>
        <dbReference type="ARBA" id="ARBA00022614"/>
    </source>
</evidence>
<dbReference type="GO" id="GO:0048471">
    <property type="term" value="C:perinuclear region of cytoplasm"/>
    <property type="evidence" value="ECO:0007669"/>
    <property type="project" value="TreeGrafter"/>
</dbReference>
<evidence type="ECO:0000313" key="6">
    <source>
        <dbReference type="WBParaSite" id="TCONS_00008919.p1"/>
    </source>
</evidence>
<dbReference type="WBParaSite" id="SSTP_0000184400.1">
    <property type="protein sequence ID" value="SSTP_0000184400.1"/>
    <property type="gene ID" value="SSTP_0000184400"/>
</dbReference>
<accession>A0A0K0DX77</accession>
<evidence type="ECO:0000313" key="4">
    <source>
        <dbReference type="Proteomes" id="UP000035681"/>
    </source>
</evidence>
<name>A0A0K0DX77_STRER</name>
<dbReference type="Gene3D" id="3.80.10.10">
    <property type="entry name" value="Ribonuclease Inhibitor"/>
    <property type="match status" value="1"/>
</dbReference>